<accession>A0A6N6VNF3</accession>
<dbReference type="GO" id="GO:0006412">
    <property type="term" value="P:translation"/>
    <property type="evidence" value="ECO:0007669"/>
    <property type="project" value="UniProtKB-UniRule"/>
</dbReference>
<dbReference type="EMBL" id="WESC01000007">
    <property type="protein sequence ID" value="KAB7740284.1"/>
    <property type="molecule type" value="Genomic_DNA"/>
</dbReference>
<dbReference type="PROSITE" id="PS01109">
    <property type="entry name" value="RIBOSOMAL_L10"/>
    <property type="match status" value="1"/>
</dbReference>
<dbReference type="CDD" id="cd05797">
    <property type="entry name" value="Ribosomal_L10"/>
    <property type="match status" value="1"/>
</dbReference>
<organism evidence="7 8">
    <name type="scientific">Parvibaculum sedimenti</name>
    <dbReference type="NCBI Taxonomy" id="2608632"/>
    <lineage>
        <taxon>Bacteria</taxon>
        <taxon>Pseudomonadati</taxon>
        <taxon>Pseudomonadota</taxon>
        <taxon>Alphaproteobacteria</taxon>
        <taxon>Hyphomicrobiales</taxon>
        <taxon>Parvibaculaceae</taxon>
        <taxon>Parvibaculum</taxon>
    </lineage>
</organism>
<dbReference type="Gene3D" id="6.10.250.290">
    <property type="match status" value="1"/>
</dbReference>
<dbReference type="Proteomes" id="UP000468901">
    <property type="component" value="Unassembled WGS sequence"/>
</dbReference>
<evidence type="ECO:0000256" key="4">
    <source>
        <dbReference type="ARBA" id="ARBA00023274"/>
    </source>
</evidence>
<dbReference type="GO" id="GO:0003735">
    <property type="term" value="F:structural constituent of ribosome"/>
    <property type="evidence" value="ECO:0007669"/>
    <property type="project" value="InterPro"/>
</dbReference>
<dbReference type="PANTHER" id="PTHR11560">
    <property type="entry name" value="39S RIBOSOMAL PROTEIN L10, MITOCHONDRIAL"/>
    <property type="match status" value="1"/>
</dbReference>
<evidence type="ECO:0000256" key="5">
    <source>
        <dbReference type="ARBA" id="ARBA00035202"/>
    </source>
</evidence>
<name>A0A6N6VNF3_9HYPH</name>
<dbReference type="Gene3D" id="3.30.70.1730">
    <property type="match status" value="1"/>
</dbReference>
<sequence>MDRAGKSELLTHLNGVFANANVVVVAHYSGLTVTEMTDLRERMAKAGAEFKVTKNRIAKLALEGTKANAKIADLFAGPTAIAYSQDPVAAPKVAAEFAKTNQKLVILGGAMGETLLDANAVKQLAELPSLDELRAKLLGMIQTPATRIAGVVQAPAAQLARVLNAYATKSEAA</sequence>
<dbReference type="InterPro" id="IPR001790">
    <property type="entry name" value="Ribosomal_uL10"/>
</dbReference>
<evidence type="ECO:0000256" key="2">
    <source>
        <dbReference type="ARBA" id="ARBA00008889"/>
    </source>
</evidence>
<keyword evidence="6" id="KW-0699">rRNA-binding</keyword>
<gene>
    <name evidence="6" type="primary">rplJ</name>
    <name evidence="7" type="ORF">F2P47_09785</name>
</gene>
<dbReference type="GO" id="GO:0015934">
    <property type="term" value="C:large ribosomal subunit"/>
    <property type="evidence" value="ECO:0007669"/>
    <property type="project" value="InterPro"/>
</dbReference>
<dbReference type="InterPro" id="IPR002363">
    <property type="entry name" value="Ribosomal_uL10_CS_bac"/>
</dbReference>
<comment type="similarity">
    <text evidence="2 6">Belongs to the universal ribosomal protein uL10 family.</text>
</comment>
<keyword evidence="4 6" id="KW-0687">Ribonucleoprotein</keyword>
<dbReference type="NCBIfam" id="NF000955">
    <property type="entry name" value="PRK00099.1-1"/>
    <property type="match status" value="1"/>
</dbReference>
<evidence type="ECO:0000256" key="1">
    <source>
        <dbReference type="ARBA" id="ARBA00002633"/>
    </source>
</evidence>
<keyword evidence="8" id="KW-1185">Reference proteome</keyword>
<keyword evidence="6" id="KW-0694">RNA-binding</keyword>
<dbReference type="HAMAP" id="MF_00362">
    <property type="entry name" value="Ribosomal_uL10"/>
    <property type="match status" value="1"/>
</dbReference>
<dbReference type="InterPro" id="IPR047865">
    <property type="entry name" value="Ribosomal_uL10_bac_type"/>
</dbReference>
<proteinExistence type="inferred from homology"/>
<reference evidence="7 8" key="1">
    <citation type="submission" date="2019-09" db="EMBL/GenBank/DDBJ databases">
        <title>Parvibaculum sedimenti sp. nov., isolated from sediment.</title>
        <authorList>
            <person name="Wang Y."/>
        </authorList>
    </citation>
    <scope>NUCLEOTIDE SEQUENCE [LARGE SCALE GENOMIC DNA]</scope>
    <source>
        <strain evidence="7 8">HXT-9</strain>
    </source>
</reference>
<dbReference type="RefSeq" id="WP_152216168.1">
    <property type="nucleotide sequence ID" value="NZ_JBAQYD010000180.1"/>
</dbReference>
<dbReference type="InterPro" id="IPR022973">
    <property type="entry name" value="Ribosomal_uL10_bac"/>
</dbReference>
<dbReference type="GO" id="GO:0070180">
    <property type="term" value="F:large ribosomal subunit rRNA binding"/>
    <property type="evidence" value="ECO:0007669"/>
    <property type="project" value="UniProtKB-UniRule"/>
</dbReference>
<keyword evidence="3 6" id="KW-0689">Ribosomal protein</keyword>
<dbReference type="InterPro" id="IPR043141">
    <property type="entry name" value="Ribosomal_uL10-like_sf"/>
</dbReference>
<comment type="function">
    <text evidence="1 6">Forms part of the ribosomal stalk, playing a central role in the interaction of the ribosome with GTP-bound translation factors.</text>
</comment>
<dbReference type="SUPFAM" id="SSF160369">
    <property type="entry name" value="Ribosomal protein L10-like"/>
    <property type="match status" value="1"/>
</dbReference>
<protein>
    <recommendedName>
        <fullName evidence="5 6">Large ribosomal subunit protein uL10</fullName>
    </recommendedName>
</protein>
<comment type="caution">
    <text evidence="7">The sequence shown here is derived from an EMBL/GenBank/DDBJ whole genome shotgun (WGS) entry which is preliminary data.</text>
</comment>
<dbReference type="AlphaFoldDB" id="A0A6N6VNF3"/>
<comment type="subunit">
    <text evidence="6">Part of the ribosomal stalk of the 50S ribosomal subunit. The N-terminus interacts with L11 and the large rRNA to form the base of the stalk. The C-terminus forms an elongated spine to which L12 dimers bind in a sequential fashion forming a multimeric L10(L12)X complex.</text>
</comment>
<evidence type="ECO:0000256" key="6">
    <source>
        <dbReference type="HAMAP-Rule" id="MF_00362"/>
    </source>
</evidence>
<evidence type="ECO:0000313" key="7">
    <source>
        <dbReference type="EMBL" id="KAB7740284.1"/>
    </source>
</evidence>
<evidence type="ECO:0000256" key="3">
    <source>
        <dbReference type="ARBA" id="ARBA00022980"/>
    </source>
</evidence>
<dbReference type="Pfam" id="PF00466">
    <property type="entry name" value="Ribosomal_L10"/>
    <property type="match status" value="1"/>
</dbReference>
<evidence type="ECO:0000313" key="8">
    <source>
        <dbReference type="Proteomes" id="UP000468901"/>
    </source>
</evidence>